<evidence type="ECO:0000313" key="5">
    <source>
        <dbReference type="Proteomes" id="UP000193144"/>
    </source>
</evidence>
<keyword evidence="1" id="KW-0596">Phosphopantetheine</keyword>
<reference evidence="4 5" key="1">
    <citation type="submission" date="2016-07" db="EMBL/GenBank/DDBJ databases">
        <title>Pervasive Adenine N6-methylation of Active Genes in Fungi.</title>
        <authorList>
            <consortium name="DOE Joint Genome Institute"/>
            <person name="Mondo S.J."/>
            <person name="Dannebaum R.O."/>
            <person name="Kuo R.C."/>
            <person name="Labutti K."/>
            <person name="Haridas S."/>
            <person name="Kuo A."/>
            <person name="Salamov A."/>
            <person name="Ahrendt S.R."/>
            <person name="Lipzen A."/>
            <person name="Sullivan W."/>
            <person name="Andreopoulos W.B."/>
            <person name="Clum A."/>
            <person name="Lindquist E."/>
            <person name="Daum C."/>
            <person name="Ramamoorthy G.K."/>
            <person name="Gryganskyi A."/>
            <person name="Culley D."/>
            <person name="Magnuson J.K."/>
            <person name="James T.Y."/>
            <person name="O'Malley M.A."/>
            <person name="Stajich J.E."/>
            <person name="Spatafora J.W."/>
            <person name="Visel A."/>
            <person name="Grigoriev I.V."/>
        </authorList>
    </citation>
    <scope>NUCLEOTIDE SEQUENCE [LARGE SCALE GENOMIC DNA]</scope>
    <source>
        <strain evidence="4 5">CBS 115471</strain>
    </source>
</reference>
<dbReference type="PROSITE" id="PS50075">
    <property type="entry name" value="CARRIER"/>
    <property type="match status" value="1"/>
</dbReference>
<dbReference type="EMBL" id="MCFA01000006">
    <property type="protein sequence ID" value="ORY18579.1"/>
    <property type="molecule type" value="Genomic_DNA"/>
</dbReference>
<evidence type="ECO:0000259" key="3">
    <source>
        <dbReference type="PROSITE" id="PS50075"/>
    </source>
</evidence>
<gene>
    <name evidence="4" type="ORF">BCR34DRAFT_553887</name>
</gene>
<dbReference type="InterPro" id="IPR009081">
    <property type="entry name" value="PP-bd_ACP"/>
</dbReference>
<dbReference type="SMART" id="SM00823">
    <property type="entry name" value="PKS_PP"/>
    <property type="match status" value="1"/>
</dbReference>
<keyword evidence="5" id="KW-1185">Reference proteome</keyword>
<accession>A0A1Y2A7T6</accession>
<protein>
    <recommendedName>
        <fullName evidence="3">Carrier domain-containing protein</fullName>
    </recommendedName>
</protein>
<dbReference type="Gene3D" id="1.10.1200.10">
    <property type="entry name" value="ACP-like"/>
    <property type="match status" value="1"/>
</dbReference>
<dbReference type="InterPro" id="IPR036736">
    <property type="entry name" value="ACP-like_sf"/>
</dbReference>
<dbReference type="Pfam" id="PF00550">
    <property type="entry name" value="PP-binding"/>
    <property type="match status" value="1"/>
</dbReference>
<dbReference type="GO" id="GO:0031177">
    <property type="term" value="F:phosphopantetheine binding"/>
    <property type="evidence" value="ECO:0007669"/>
    <property type="project" value="InterPro"/>
</dbReference>
<keyword evidence="2" id="KW-0597">Phosphoprotein</keyword>
<comment type="caution">
    <text evidence="4">The sequence shown here is derived from an EMBL/GenBank/DDBJ whole genome shotgun (WGS) entry which is preliminary data.</text>
</comment>
<evidence type="ECO:0000256" key="1">
    <source>
        <dbReference type="ARBA" id="ARBA00022450"/>
    </source>
</evidence>
<evidence type="ECO:0000313" key="4">
    <source>
        <dbReference type="EMBL" id="ORY18579.1"/>
    </source>
</evidence>
<dbReference type="STRING" id="1231657.A0A1Y2A7T6"/>
<dbReference type="OrthoDB" id="3799923at2759"/>
<dbReference type="InterPro" id="IPR020806">
    <property type="entry name" value="PKS_PP-bd"/>
</dbReference>
<dbReference type="AlphaFoldDB" id="A0A1Y2A7T6"/>
<evidence type="ECO:0000256" key="2">
    <source>
        <dbReference type="ARBA" id="ARBA00022553"/>
    </source>
</evidence>
<dbReference type="Proteomes" id="UP000193144">
    <property type="component" value="Unassembled WGS sequence"/>
</dbReference>
<sequence length="74" mass="8088">MNADSGLPQTMEATSLLAREIGKKLFSVLLKPEDDLNTSVPFSQLGMDSLVGVEMGSWWRQAFGFNISVLELLG</sequence>
<feature type="domain" description="Carrier" evidence="3">
    <location>
        <begin position="12"/>
        <end position="74"/>
    </location>
</feature>
<proteinExistence type="predicted"/>
<organism evidence="4 5">
    <name type="scientific">Clohesyomyces aquaticus</name>
    <dbReference type="NCBI Taxonomy" id="1231657"/>
    <lineage>
        <taxon>Eukaryota</taxon>
        <taxon>Fungi</taxon>
        <taxon>Dikarya</taxon>
        <taxon>Ascomycota</taxon>
        <taxon>Pezizomycotina</taxon>
        <taxon>Dothideomycetes</taxon>
        <taxon>Pleosporomycetidae</taxon>
        <taxon>Pleosporales</taxon>
        <taxon>Lindgomycetaceae</taxon>
        <taxon>Clohesyomyces</taxon>
    </lineage>
</organism>
<dbReference type="SUPFAM" id="SSF47336">
    <property type="entry name" value="ACP-like"/>
    <property type="match status" value="1"/>
</dbReference>
<name>A0A1Y2A7T6_9PLEO</name>